<dbReference type="Gramene" id="Pp3c2_9820V3.2">
    <property type="protein sequence ID" value="Pp3c2_9820V3.2"/>
    <property type="gene ID" value="Pp3c2_9820"/>
</dbReference>
<dbReference type="EnsemblPlants" id="Pp3c2_9820V3.2">
    <property type="protein sequence ID" value="Pp3c2_9820V3.2"/>
    <property type="gene ID" value="Pp3c2_9820"/>
</dbReference>
<dbReference type="AlphaFoldDB" id="A9SJ81"/>
<reference evidence="7 9" key="1">
    <citation type="journal article" date="2008" name="Science">
        <title>The Physcomitrella genome reveals evolutionary insights into the conquest of land by plants.</title>
        <authorList>
            <person name="Rensing S."/>
            <person name="Lang D."/>
            <person name="Zimmer A."/>
            <person name="Terry A."/>
            <person name="Salamov A."/>
            <person name="Shapiro H."/>
            <person name="Nishiyama T."/>
            <person name="Perroud P.-F."/>
            <person name="Lindquist E."/>
            <person name="Kamisugi Y."/>
            <person name="Tanahashi T."/>
            <person name="Sakakibara K."/>
            <person name="Fujita T."/>
            <person name="Oishi K."/>
            <person name="Shin-I T."/>
            <person name="Kuroki Y."/>
            <person name="Toyoda A."/>
            <person name="Suzuki Y."/>
            <person name="Hashimoto A."/>
            <person name="Yamaguchi K."/>
            <person name="Sugano A."/>
            <person name="Kohara Y."/>
            <person name="Fujiyama A."/>
            <person name="Anterola A."/>
            <person name="Aoki S."/>
            <person name="Ashton N."/>
            <person name="Barbazuk W.B."/>
            <person name="Barker E."/>
            <person name="Bennetzen J."/>
            <person name="Bezanilla M."/>
            <person name="Blankenship R."/>
            <person name="Cho S.H."/>
            <person name="Dutcher S."/>
            <person name="Estelle M."/>
            <person name="Fawcett J.A."/>
            <person name="Gundlach H."/>
            <person name="Hanada K."/>
            <person name="Heyl A."/>
            <person name="Hicks K.A."/>
            <person name="Hugh J."/>
            <person name="Lohr M."/>
            <person name="Mayer K."/>
            <person name="Melkozernov A."/>
            <person name="Murata T."/>
            <person name="Nelson D."/>
            <person name="Pils B."/>
            <person name="Prigge M."/>
            <person name="Reiss B."/>
            <person name="Renner T."/>
            <person name="Rombauts S."/>
            <person name="Rushton P."/>
            <person name="Sanderfoot A."/>
            <person name="Schween G."/>
            <person name="Shiu S.-H."/>
            <person name="Stueber K."/>
            <person name="Theodoulou F.L."/>
            <person name="Tu H."/>
            <person name="Van de Peer Y."/>
            <person name="Verrier P.J."/>
            <person name="Waters E."/>
            <person name="Wood A."/>
            <person name="Yang L."/>
            <person name="Cove D."/>
            <person name="Cuming A."/>
            <person name="Hasebe M."/>
            <person name="Lucas S."/>
            <person name="Mishler D.B."/>
            <person name="Reski R."/>
            <person name="Grigoriev I."/>
            <person name="Quatrano R.S."/>
            <person name="Boore J.L."/>
        </authorList>
    </citation>
    <scope>NUCLEOTIDE SEQUENCE [LARGE SCALE GENOMIC DNA]</scope>
    <source>
        <strain evidence="8 9">cv. Gransden 2004</strain>
    </source>
</reference>
<dbReference type="HOGENOM" id="CLU_038120_0_0_1"/>
<dbReference type="PANTHER" id="PTHR31673">
    <property type="entry name" value="PROTEIN COBRA"/>
    <property type="match status" value="1"/>
</dbReference>
<gene>
    <name evidence="8" type="primary">LOC112293341</name>
    <name evidence="7" type="ORF">PHYPA_002454</name>
</gene>
<sequence length="466" mass="51476">MKGSRWFIALISASVLFSAFPSAECAFDPLDPNGNITIKWDITAWTGDGYVATVTMFNWQMYRHIEAPGWQLSWAWAKNEIIWSMLGAQTTMQGDCSMFHSNPLPHCCDRRPVVIDLLPLPPESMRIANCCKGGVLPSFGQDPENALAVFQVAVGGAGNTNTTVVLPENFTLSSSSSGPGYTCSPAMQVPKSQFLAPDGRRSTEAFMTWNVTCGYSQSLSMTPRTCCVSFSAFYSEKIVSCPECSCACKPTNPTEPVSSDDPDATAQKVCIDPRTRYDKLPSVISGGNSPPPPPSAPHLMYCTQDMCPVKIHWHVKTNYKEYWRVKVTITNRDFGANFSNWTLALKHPNFNNLTEAFSYKYKALNPYGAYSNDSAMFWGVTYFNDMLMEAGPNGNVQSDLLFRKGEDFTLRNGWTFPDRVYFNGDQCVLPLPQDFPTLPNGSPSLSARLSLLLVLVVSAISPFALL</sequence>
<dbReference type="GO" id="GO:0010215">
    <property type="term" value="P:cellulose microfibril organization"/>
    <property type="evidence" value="ECO:0007669"/>
    <property type="project" value="InterPro"/>
</dbReference>
<dbReference type="OMA" id="YSNDSAM"/>
<evidence type="ECO:0000256" key="4">
    <source>
        <dbReference type="PIRNR" id="PIRNR038122"/>
    </source>
</evidence>
<evidence type="ECO:0000256" key="2">
    <source>
        <dbReference type="ARBA" id="ARBA00022729"/>
    </source>
</evidence>
<protein>
    <recommendedName>
        <fullName evidence="4">COBRA-like protein</fullName>
    </recommendedName>
</protein>
<evidence type="ECO:0000313" key="8">
    <source>
        <dbReference type="EnsemblPlants" id="Pp3c2_9820V3.1"/>
    </source>
</evidence>
<dbReference type="eggNOG" id="ENOG502QTGW">
    <property type="taxonomic scope" value="Eukaryota"/>
</dbReference>
<evidence type="ECO:0000256" key="1">
    <source>
        <dbReference type="ARBA" id="ARBA00005507"/>
    </source>
</evidence>
<dbReference type="InterPro" id="IPR056900">
    <property type="entry name" value="COB_C"/>
</dbReference>
<evidence type="ECO:0000313" key="9">
    <source>
        <dbReference type="Proteomes" id="UP000006727"/>
    </source>
</evidence>
<dbReference type="InterPro" id="IPR006918">
    <property type="entry name" value="COBRA_pln"/>
</dbReference>
<organism evidence="7">
    <name type="scientific">Physcomitrium patens</name>
    <name type="common">Spreading-leaved earth moss</name>
    <name type="synonym">Physcomitrella patens</name>
    <dbReference type="NCBI Taxonomy" id="3218"/>
    <lineage>
        <taxon>Eukaryota</taxon>
        <taxon>Viridiplantae</taxon>
        <taxon>Streptophyta</taxon>
        <taxon>Embryophyta</taxon>
        <taxon>Bryophyta</taxon>
        <taxon>Bryophytina</taxon>
        <taxon>Bryopsida</taxon>
        <taxon>Funariidae</taxon>
        <taxon>Funariales</taxon>
        <taxon>Funariaceae</taxon>
        <taxon>Physcomitrium</taxon>
    </lineage>
</organism>
<feature type="chain" id="PRO_5014297934" description="COBRA-like protein" evidence="5">
    <location>
        <begin position="26"/>
        <end position="466"/>
    </location>
</feature>
<evidence type="ECO:0000313" key="7">
    <source>
        <dbReference type="EMBL" id="PNR59662.1"/>
    </source>
</evidence>
<dbReference type="Proteomes" id="UP000006727">
    <property type="component" value="Chromosome 2"/>
</dbReference>
<reference evidence="8" key="3">
    <citation type="submission" date="2020-12" db="UniProtKB">
        <authorList>
            <consortium name="EnsemblPlants"/>
        </authorList>
    </citation>
    <scope>IDENTIFICATION</scope>
</reference>
<dbReference type="EMBL" id="ABEU02000002">
    <property type="protein sequence ID" value="PNR59662.1"/>
    <property type="molecule type" value="Genomic_DNA"/>
</dbReference>
<evidence type="ECO:0000256" key="3">
    <source>
        <dbReference type="ARBA" id="ARBA00023180"/>
    </source>
</evidence>
<dbReference type="PANTHER" id="PTHR31673:SF3">
    <property type="entry name" value="COBRA-LIKE PROTEIN 4"/>
    <property type="match status" value="1"/>
</dbReference>
<comment type="similarity">
    <text evidence="1 4">Belongs to the COBRA family.</text>
</comment>
<reference evidence="7 9" key="2">
    <citation type="journal article" date="2018" name="Plant J.">
        <title>The Physcomitrella patens chromosome-scale assembly reveals moss genome structure and evolution.</title>
        <authorList>
            <person name="Lang D."/>
            <person name="Ullrich K.K."/>
            <person name="Murat F."/>
            <person name="Fuchs J."/>
            <person name="Jenkins J."/>
            <person name="Haas F.B."/>
            <person name="Piednoel M."/>
            <person name="Gundlach H."/>
            <person name="Van Bel M."/>
            <person name="Meyberg R."/>
            <person name="Vives C."/>
            <person name="Morata J."/>
            <person name="Symeonidi A."/>
            <person name="Hiss M."/>
            <person name="Muchero W."/>
            <person name="Kamisugi Y."/>
            <person name="Saleh O."/>
            <person name="Blanc G."/>
            <person name="Decker E.L."/>
            <person name="van Gessel N."/>
            <person name="Grimwood J."/>
            <person name="Hayes R.D."/>
            <person name="Graham S.W."/>
            <person name="Gunter L.E."/>
            <person name="McDaniel S.F."/>
            <person name="Hoernstein S.N.W."/>
            <person name="Larsson A."/>
            <person name="Li F.W."/>
            <person name="Perroud P.F."/>
            <person name="Phillips J."/>
            <person name="Ranjan P."/>
            <person name="Rokshar D.S."/>
            <person name="Rothfels C.J."/>
            <person name="Schneider L."/>
            <person name="Shu S."/>
            <person name="Stevenson D.W."/>
            <person name="Thummler F."/>
            <person name="Tillich M."/>
            <person name="Villarreal Aguilar J.C."/>
            <person name="Widiez T."/>
            <person name="Wong G.K."/>
            <person name="Wymore A."/>
            <person name="Zhang Y."/>
            <person name="Zimmer A.D."/>
            <person name="Quatrano R.S."/>
            <person name="Mayer K.F.X."/>
            <person name="Goodstein D."/>
            <person name="Casacuberta J.M."/>
            <person name="Vandepoele K."/>
            <person name="Reski R."/>
            <person name="Cuming A.C."/>
            <person name="Tuskan G.A."/>
            <person name="Maumus F."/>
            <person name="Salse J."/>
            <person name="Schmutz J."/>
            <person name="Rensing S.A."/>
        </authorList>
    </citation>
    <scope>NUCLEOTIDE SEQUENCE [LARGE SCALE GENOMIC DNA]</scope>
    <source>
        <strain evidence="8 9">cv. Gransden 2004</strain>
    </source>
</reference>
<dbReference type="PIRSF" id="PIRSF038122">
    <property type="entry name" value="COBRA"/>
    <property type="match status" value="1"/>
</dbReference>
<dbReference type="Gramene" id="Pp3c2_9820V3.1">
    <property type="protein sequence ID" value="Pp3c2_9820V3.1"/>
    <property type="gene ID" value="Pp3c2_9820"/>
</dbReference>
<dbReference type="Pfam" id="PF25079">
    <property type="entry name" value="COB_C"/>
    <property type="match status" value="1"/>
</dbReference>
<dbReference type="OrthoDB" id="2012261at2759"/>
<dbReference type="GO" id="GO:0005886">
    <property type="term" value="C:plasma membrane"/>
    <property type="evidence" value="ECO:0000318"/>
    <property type="project" value="GO_Central"/>
</dbReference>
<keyword evidence="2 5" id="KW-0732">Signal</keyword>
<dbReference type="GeneID" id="112293341"/>
<dbReference type="RefSeq" id="XP_024398406.1">
    <property type="nucleotide sequence ID" value="XM_024542638.2"/>
</dbReference>
<evidence type="ECO:0000259" key="6">
    <source>
        <dbReference type="Pfam" id="PF25079"/>
    </source>
</evidence>
<dbReference type="Pfam" id="PF04833">
    <property type="entry name" value="COBRA"/>
    <property type="match status" value="1"/>
</dbReference>
<dbReference type="EnsemblPlants" id="Pp3c2_9820V3.1">
    <property type="protein sequence ID" value="Pp3c2_9820V3.1"/>
    <property type="gene ID" value="Pp3c2_9820"/>
</dbReference>
<dbReference type="GO" id="GO:0052324">
    <property type="term" value="P:plant-type cell wall cellulose biosynthetic process"/>
    <property type="evidence" value="ECO:0000318"/>
    <property type="project" value="GO_Central"/>
</dbReference>
<name>A9SJ81_PHYPA</name>
<evidence type="ECO:0000256" key="5">
    <source>
        <dbReference type="SAM" id="SignalP"/>
    </source>
</evidence>
<dbReference type="PaxDb" id="3218-PP1S84_123V6.1"/>
<feature type="signal peptide" evidence="5">
    <location>
        <begin position="1"/>
        <end position="25"/>
    </location>
</feature>
<accession>A9SJ81</accession>
<keyword evidence="3" id="KW-0325">Glycoprotein</keyword>
<proteinExistence type="inferred from homology"/>
<keyword evidence="9" id="KW-1185">Reference proteome</keyword>
<feature type="domain" description="COBRA C-terminal" evidence="6">
    <location>
        <begin position="225"/>
        <end position="436"/>
    </location>
</feature>